<dbReference type="Pfam" id="PF14759">
    <property type="entry name" value="Reductase_C"/>
    <property type="match status" value="1"/>
</dbReference>
<feature type="domain" description="FAD/NAD(P)-binding" evidence="5">
    <location>
        <begin position="8"/>
        <end position="302"/>
    </location>
</feature>
<keyword evidence="8" id="KW-1185">Reference proteome</keyword>
<dbReference type="Gene3D" id="3.50.50.60">
    <property type="entry name" value="FAD/NAD(P)-binding domain"/>
    <property type="match status" value="2"/>
</dbReference>
<organism evidence="7 8">
    <name type="scientific">Gordonia insulae</name>
    <dbReference type="NCBI Taxonomy" id="2420509"/>
    <lineage>
        <taxon>Bacteria</taxon>
        <taxon>Bacillati</taxon>
        <taxon>Actinomycetota</taxon>
        <taxon>Actinomycetes</taxon>
        <taxon>Mycobacteriales</taxon>
        <taxon>Gordoniaceae</taxon>
        <taxon>Gordonia</taxon>
    </lineage>
</organism>
<dbReference type="EMBL" id="CP033972">
    <property type="protein sequence ID" value="AZG46638.1"/>
    <property type="molecule type" value="Genomic_DNA"/>
</dbReference>
<dbReference type="PANTHER" id="PTHR43557:SF2">
    <property type="entry name" value="RIESKE DOMAIN-CONTAINING PROTEIN-RELATED"/>
    <property type="match status" value="1"/>
</dbReference>
<keyword evidence="4 7" id="KW-0560">Oxidoreductase</keyword>
<dbReference type="PRINTS" id="PR00368">
    <property type="entry name" value="FADPNR"/>
</dbReference>
<dbReference type="GO" id="GO:0005737">
    <property type="term" value="C:cytoplasm"/>
    <property type="evidence" value="ECO:0007669"/>
    <property type="project" value="TreeGrafter"/>
</dbReference>
<evidence type="ECO:0000259" key="6">
    <source>
        <dbReference type="Pfam" id="PF14759"/>
    </source>
</evidence>
<dbReference type="InterPro" id="IPR016156">
    <property type="entry name" value="FAD/NAD-linked_Rdtase_dimer_sf"/>
</dbReference>
<dbReference type="SUPFAM" id="SSF55424">
    <property type="entry name" value="FAD/NAD-linked reductases, dimerisation (C-terminal) domain"/>
    <property type="match status" value="1"/>
</dbReference>
<dbReference type="GO" id="GO:0016651">
    <property type="term" value="F:oxidoreductase activity, acting on NAD(P)H"/>
    <property type="evidence" value="ECO:0007669"/>
    <property type="project" value="TreeGrafter"/>
</dbReference>
<dbReference type="AlphaFoldDB" id="A0A3G8JNV5"/>
<keyword evidence="3" id="KW-0274">FAD</keyword>
<evidence type="ECO:0000313" key="8">
    <source>
        <dbReference type="Proteomes" id="UP000271469"/>
    </source>
</evidence>
<gene>
    <name evidence="7" type="primary">thcD_2</name>
    <name evidence="7" type="ORF">D7316_03239</name>
</gene>
<feature type="domain" description="Reductase C-terminal" evidence="6">
    <location>
        <begin position="321"/>
        <end position="405"/>
    </location>
</feature>
<dbReference type="InterPro" id="IPR023753">
    <property type="entry name" value="FAD/NAD-binding_dom"/>
</dbReference>
<evidence type="ECO:0000313" key="7">
    <source>
        <dbReference type="EMBL" id="AZG46638.1"/>
    </source>
</evidence>
<dbReference type="RefSeq" id="WP_124709120.1">
    <property type="nucleotide sequence ID" value="NZ_CP033972.1"/>
</dbReference>
<evidence type="ECO:0000256" key="4">
    <source>
        <dbReference type="ARBA" id="ARBA00023002"/>
    </source>
</evidence>
<name>A0A3G8JNV5_9ACTN</name>
<reference evidence="7 8" key="1">
    <citation type="submission" date="2018-11" db="EMBL/GenBank/DDBJ databases">
        <title>Gordonia insulae sp. nov., isolated from an island soil.</title>
        <authorList>
            <person name="Kim Y.S."/>
            <person name="Kim S.B."/>
        </authorList>
    </citation>
    <scope>NUCLEOTIDE SEQUENCE [LARGE SCALE GENOMIC DNA]</scope>
    <source>
        <strain evidence="7 8">MMS17-SY073</strain>
    </source>
</reference>
<accession>A0A3G8JNV5</accession>
<dbReference type="InterPro" id="IPR036188">
    <property type="entry name" value="FAD/NAD-bd_sf"/>
</dbReference>
<proteinExistence type="predicted"/>
<evidence type="ECO:0000256" key="1">
    <source>
        <dbReference type="ARBA" id="ARBA00001974"/>
    </source>
</evidence>
<protein>
    <submittedName>
        <fullName evidence="7">Rhodocoxin reductase</fullName>
        <ecNumber evidence="7">1.18.1.-</ecNumber>
    </submittedName>
</protein>
<dbReference type="PRINTS" id="PR00411">
    <property type="entry name" value="PNDRDTASEI"/>
</dbReference>
<dbReference type="KEGG" id="gom:D7316_03239"/>
<evidence type="ECO:0000256" key="3">
    <source>
        <dbReference type="ARBA" id="ARBA00022827"/>
    </source>
</evidence>
<dbReference type="PANTHER" id="PTHR43557">
    <property type="entry name" value="APOPTOSIS-INDUCING FACTOR 1"/>
    <property type="match status" value="1"/>
</dbReference>
<dbReference type="OrthoDB" id="3568330at2"/>
<dbReference type="Pfam" id="PF07992">
    <property type="entry name" value="Pyr_redox_2"/>
    <property type="match status" value="1"/>
</dbReference>
<dbReference type="SUPFAM" id="SSF51905">
    <property type="entry name" value="FAD/NAD(P)-binding domain"/>
    <property type="match status" value="2"/>
</dbReference>
<dbReference type="Gene3D" id="3.30.390.30">
    <property type="match status" value="1"/>
</dbReference>
<dbReference type="EC" id="1.18.1.-" evidence="7"/>
<keyword evidence="2" id="KW-0285">Flavoprotein</keyword>
<sequence>MSTTGNPVVIVGAGHGGAGLAALLRQSGFDGELVLVGAEAHHPYHRPPLSKKFGGDEEYQLLRPAEFYAENGIDFRRGVSVVSVDRPAMRVELSDGSSLGYHVLVLATGSTPRQLPIPGATARGVLTLRTLDDAWALGTALDSRAPLVIVGGGYVGMEVAAVARSLDIPVTIIERERRVLARVASPELSERLTEYHRGRGTDIRVSAQIRAIRTESGSACGVELTDDTLVEAATVLVGIGAVPNEGLAGAAGLACANGVIVDECGRTSDPRVFAIGDVARRPLPGTDELVRLESIPNATEQARQVAAAILESAPPEPEVPWFWSDQFDLKLKIAGLMAPGCRVVARAGKKPGAFGLFHVADDATVVAVETANSPGDFVTGKKFIAARTSIDPERLADPDVSLRDVAAIPAAGV</sequence>
<comment type="cofactor">
    <cofactor evidence="1">
        <name>FAD</name>
        <dbReference type="ChEBI" id="CHEBI:57692"/>
    </cofactor>
</comment>
<dbReference type="Proteomes" id="UP000271469">
    <property type="component" value="Chromosome"/>
</dbReference>
<evidence type="ECO:0000256" key="2">
    <source>
        <dbReference type="ARBA" id="ARBA00022630"/>
    </source>
</evidence>
<dbReference type="InterPro" id="IPR028202">
    <property type="entry name" value="Reductase_C"/>
</dbReference>
<dbReference type="InterPro" id="IPR050446">
    <property type="entry name" value="FAD-oxidoreductase/Apoptosis"/>
</dbReference>
<evidence type="ECO:0000259" key="5">
    <source>
        <dbReference type="Pfam" id="PF07992"/>
    </source>
</evidence>